<reference evidence="2" key="1">
    <citation type="journal article" date="2022" name="bioRxiv">
        <title>Sequencing and chromosome-scale assembly of the giantPleurodeles waltlgenome.</title>
        <authorList>
            <person name="Brown T."/>
            <person name="Elewa A."/>
            <person name="Iarovenko S."/>
            <person name="Subramanian E."/>
            <person name="Araus A.J."/>
            <person name="Petzold A."/>
            <person name="Susuki M."/>
            <person name="Suzuki K.-i.T."/>
            <person name="Hayashi T."/>
            <person name="Toyoda A."/>
            <person name="Oliveira C."/>
            <person name="Osipova E."/>
            <person name="Leigh N.D."/>
            <person name="Simon A."/>
            <person name="Yun M.H."/>
        </authorList>
    </citation>
    <scope>NUCLEOTIDE SEQUENCE</scope>
    <source>
        <strain evidence="2">20211129_DDA</strain>
        <tissue evidence="2">Liver</tissue>
    </source>
</reference>
<keyword evidence="3" id="KW-1185">Reference proteome</keyword>
<comment type="caution">
    <text evidence="2">The sequence shown here is derived from an EMBL/GenBank/DDBJ whole genome shotgun (WGS) entry which is preliminary data.</text>
</comment>
<gene>
    <name evidence="2" type="ORF">NDU88_001115</name>
</gene>
<evidence type="ECO:0000313" key="3">
    <source>
        <dbReference type="Proteomes" id="UP001066276"/>
    </source>
</evidence>
<dbReference type="EMBL" id="JANPWB010000009">
    <property type="protein sequence ID" value="KAJ1148278.1"/>
    <property type="molecule type" value="Genomic_DNA"/>
</dbReference>
<organism evidence="2 3">
    <name type="scientific">Pleurodeles waltl</name>
    <name type="common">Iberian ribbed newt</name>
    <dbReference type="NCBI Taxonomy" id="8319"/>
    <lineage>
        <taxon>Eukaryota</taxon>
        <taxon>Metazoa</taxon>
        <taxon>Chordata</taxon>
        <taxon>Craniata</taxon>
        <taxon>Vertebrata</taxon>
        <taxon>Euteleostomi</taxon>
        <taxon>Amphibia</taxon>
        <taxon>Batrachia</taxon>
        <taxon>Caudata</taxon>
        <taxon>Salamandroidea</taxon>
        <taxon>Salamandridae</taxon>
        <taxon>Pleurodelinae</taxon>
        <taxon>Pleurodeles</taxon>
    </lineage>
</organism>
<dbReference type="Proteomes" id="UP001066276">
    <property type="component" value="Chromosome 5"/>
</dbReference>
<accession>A0AAV7RBW7</accession>
<feature type="compositionally biased region" description="Basic and acidic residues" evidence="1">
    <location>
        <begin position="60"/>
        <end position="69"/>
    </location>
</feature>
<proteinExistence type="predicted"/>
<feature type="compositionally biased region" description="Basic and acidic residues" evidence="1">
    <location>
        <begin position="1"/>
        <end position="20"/>
    </location>
</feature>
<evidence type="ECO:0000256" key="1">
    <source>
        <dbReference type="SAM" id="MobiDB-lite"/>
    </source>
</evidence>
<protein>
    <submittedName>
        <fullName evidence="2">Uncharacterized protein</fullName>
    </submittedName>
</protein>
<evidence type="ECO:0000313" key="2">
    <source>
        <dbReference type="EMBL" id="KAJ1148278.1"/>
    </source>
</evidence>
<feature type="region of interest" description="Disordered" evidence="1">
    <location>
        <begin position="1"/>
        <end position="83"/>
    </location>
</feature>
<name>A0AAV7RBW7_PLEWA</name>
<sequence>MGRAERVWRAVVRSRGEGRSDASSATGLEGADQPAGLGSAQLKRGQTLRRAVRTGTAGADWRRAEKVESEVDGGTRSVVDEDS</sequence>
<dbReference type="AlphaFoldDB" id="A0AAV7RBW7"/>